<dbReference type="OrthoDB" id="568465at2"/>
<evidence type="ECO:0000313" key="2">
    <source>
        <dbReference type="Proteomes" id="UP000185984"/>
    </source>
</evidence>
<name>A0A1U7HKD1_9CHRO</name>
<dbReference type="STRING" id="247279.NIES1031_17165"/>
<keyword evidence="2" id="KW-1185">Reference proteome</keyword>
<dbReference type="Proteomes" id="UP000185984">
    <property type="component" value="Unassembled WGS sequence"/>
</dbReference>
<proteinExistence type="predicted"/>
<evidence type="ECO:0008006" key="3">
    <source>
        <dbReference type="Google" id="ProtNLM"/>
    </source>
</evidence>
<organism evidence="1 2">
    <name type="scientific">Chroogloeocystis siderophila 5.2 s.c.1</name>
    <dbReference type="NCBI Taxonomy" id="247279"/>
    <lineage>
        <taxon>Bacteria</taxon>
        <taxon>Bacillati</taxon>
        <taxon>Cyanobacteriota</taxon>
        <taxon>Cyanophyceae</taxon>
        <taxon>Oscillatoriophycideae</taxon>
        <taxon>Chroococcales</taxon>
        <taxon>Chroococcaceae</taxon>
        <taxon>Chroogloeocystis</taxon>
    </lineage>
</organism>
<dbReference type="EMBL" id="MRCC01000014">
    <property type="protein sequence ID" value="OKH24014.1"/>
    <property type="molecule type" value="Genomic_DNA"/>
</dbReference>
<dbReference type="RefSeq" id="WP_073550724.1">
    <property type="nucleotide sequence ID" value="NZ_CAWMVK010000006.1"/>
</dbReference>
<comment type="caution">
    <text evidence="1">The sequence shown here is derived from an EMBL/GenBank/DDBJ whole genome shotgun (WGS) entry which is preliminary data.</text>
</comment>
<evidence type="ECO:0000313" key="1">
    <source>
        <dbReference type="EMBL" id="OKH24014.1"/>
    </source>
</evidence>
<protein>
    <recommendedName>
        <fullName evidence="3">ATPase dynein-related AAA domain-containing protein</fullName>
    </recommendedName>
</protein>
<reference evidence="1 2" key="1">
    <citation type="submission" date="2016-11" db="EMBL/GenBank/DDBJ databases">
        <title>Draft Genome Sequences of Nine Cyanobacterial Strains from Diverse Habitats.</title>
        <authorList>
            <person name="Zhu T."/>
            <person name="Hou S."/>
            <person name="Lu X."/>
            <person name="Hess W.R."/>
        </authorList>
    </citation>
    <scope>NUCLEOTIDE SEQUENCE [LARGE SCALE GENOMIC DNA]</scope>
    <source>
        <strain evidence="1 2">5.2 s.c.1</strain>
    </source>
</reference>
<sequence>MSKQIYSWKRFWCPQSGSINLADGGYLYDPDVEWGKVYNPDLVALEAIANIPCLVLLGEPGIGKSQELKNIKLFTEKKIANTSQILELNLRACANLKDDLFKDETFTDWLGDTYHLYLFLDSFDEGLLSVPTLATGLIDELKKQKYQNHINRLHLRLACRTFVFPEILDKGLKDLWQEDCVEIYELAPLRRVDVREAAKVERFSPDDFLKEIGHKDVVPLAIKPITLEFLLNTYRRHHGQFFQIKNFTNSILRDVSFCVRKLIQVVGVQTEKEVSMLSNA</sequence>
<dbReference type="AlphaFoldDB" id="A0A1U7HKD1"/>
<accession>A0A1U7HKD1</accession>
<gene>
    <name evidence="1" type="ORF">NIES1031_17165</name>
</gene>